<evidence type="ECO:0000256" key="2">
    <source>
        <dbReference type="SAM" id="Phobius"/>
    </source>
</evidence>
<feature type="region of interest" description="Disordered" evidence="1">
    <location>
        <begin position="132"/>
        <end position="151"/>
    </location>
</feature>
<keyword evidence="2" id="KW-1133">Transmembrane helix</keyword>
<feature type="transmembrane region" description="Helical" evidence="2">
    <location>
        <begin position="160"/>
        <end position="181"/>
    </location>
</feature>
<organism evidence="3 4">
    <name type="scientific">Mycobacterium terramassiliense</name>
    <dbReference type="NCBI Taxonomy" id="1841859"/>
    <lineage>
        <taxon>Bacteria</taxon>
        <taxon>Bacillati</taxon>
        <taxon>Actinomycetota</taxon>
        <taxon>Actinomycetes</taxon>
        <taxon>Mycobacteriales</taxon>
        <taxon>Mycobacteriaceae</taxon>
        <taxon>Mycobacterium</taxon>
    </lineage>
</organism>
<dbReference type="OrthoDB" id="4714376at2"/>
<keyword evidence="2" id="KW-0472">Membrane</keyword>
<sequence length="265" mass="28219">MDADDPEKRIADLERQLAEQKRIAELERQLAEAKAAAGHDPDDRARQYAQSLWEGLRTGGPVGPGGPSAPEMAQHREAFMQAAAQAGLSPEQIDNIFKHGKATFKVGHSVVYSGQGATADYGTLAGIRQPPGFPHQVGSKRQVAQGRRRPWGMRGWPDRIGAIIGALGLCIGAAASLTATMPASAMWTSPFVCDSGYQLAYDTTNYSYKPGQSGTSVSFECVGATGSYEPSWIAIDALQTILAAAVLGAAVGVGFLIWRAFRRQS</sequence>
<evidence type="ECO:0000313" key="3">
    <source>
        <dbReference type="EMBL" id="SPM26587.1"/>
    </source>
</evidence>
<evidence type="ECO:0000313" key="4">
    <source>
        <dbReference type="Proteomes" id="UP000241595"/>
    </source>
</evidence>
<proteinExistence type="predicted"/>
<dbReference type="AlphaFoldDB" id="A0A2U3N4Z1"/>
<dbReference type="Proteomes" id="UP000241595">
    <property type="component" value="Unassembled WGS sequence"/>
</dbReference>
<name>A0A2U3N4Z1_9MYCO</name>
<protein>
    <submittedName>
        <fullName evidence="3">Uncharacterized protein</fullName>
    </submittedName>
</protein>
<feature type="transmembrane region" description="Helical" evidence="2">
    <location>
        <begin position="237"/>
        <end position="258"/>
    </location>
</feature>
<evidence type="ECO:0000256" key="1">
    <source>
        <dbReference type="SAM" id="MobiDB-lite"/>
    </source>
</evidence>
<dbReference type="EMBL" id="FTRV01000008">
    <property type="protein sequence ID" value="SPM26587.1"/>
    <property type="molecule type" value="Genomic_DNA"/>
</dbReference>
<keyword evidence="4" id="KW-1185">Reference proteome</keyword>
<gene>
    <name evidence="3" type="ORF">MTAB308_62</name>
</gene>
<reference evidence="3 4" key="1">
    <citation type="submission" date="2017-01" db="EMBL/GenBank/DDBJ databases">
        <authorList>
            <consortium name="Urmite Genomes"/>
        </authorList>
    </citation>
    <scope>NUCLEOTIDE SEQUENCE [LARGE SCALE GENOMIC DNA]</scope>
    <source>
        <strain evidence="3 4">AB308</strain>
    </source>
</reference>
<dbReference type="RefSeq" id="WP_077096777.1">
    <property type="nucleotide sequence ID" value="NZ_LT717697.1"/>
</dbReference>
<keyword evidence="2" id="KW-0812">Transmembrane</keyword>
<accession>A0A2U3N4Z1</accession>